<reference evidence="2" key="1">
    <citation type="submission" date="2021-01" db="EMBL/GenBank/DDBJ databases">
        <authorList>
            <person name="Corre E."/>
            <person name="Pelletier E."/>
            <person name="Niang G."/>
            <person name="Scheremetjew M."/>
            <person name="Finn R."/>
            <person name="Kale V."/>
            <person name="Holt S."/>
            <person name="Cochrane G."/>
            <person name="Meng A."/>
            <person name="Brown T."/>
            <person name="Cohen L."/>
        </authorList>
    </citation>
    <scope>NUCLEOTIDE SEQUENCE</scope>
    <source>
        <strain evidence="2">Pop2</strain>
    </source>
</reference>
<dbReference type="AlphaFoldDB" id="A0A6U4ABU4"/>
<dbReference type="EMBL" id="HBGN01025344">
    <property type="protein sequence ID" value="CAD9340325.1"/>
    <property type="molecule type" value="Transcribed_RNA"/>
</dbReference>
<organism evidence="2">
    <name type="scientific">Ditylum brightwellii</name>
    <dbReference type="NCBI Taxonomy" id="49249"/>
    <lineage>
        <taxon>Eukaryota</taxon>
        <taxon>Sar</taxon>
        <taxon>Stramenopiles</taxon>
        <taxon>Ochrophyta</taxon>
        <taxon>Bacillariophyta</taxon>
        <taxon>Mediophyceae</taxon>
        <taxon>Lithodesmiophycidae</taxon>
        <taxon>Lithodesmiales</taxon>
        <taxon>Lithodesmiaceae</taxon>
        <taxon>Ditylum</taxon>
    </lineage>
</organism>
<keyword evidence="1" id="KW-0732">Signal</keyword>
<name>A0A6U4ABU4_9STRA</name>
<protein>
    <recommendedName>
        <fullName evidence="3">Transmembrane protein</fullName>
    </recommendedName>
</protein>
<proteinExistence type="predicted"/>
<evidence type="ECO:0008006" key="3">
    <source>
        <dbReference type="Google" id="ProtNLM"/>
    </source>
</evidence>
<gene>
    <name evidence="2" type="ORF">DBRI1063_LOCUS16215</name>
</gene>
<sequence>MTRLTAVAAIALVGALSGADAFTAINAPRTQTFVSTRSAPLFMSDEDDIPAASGSSVERGVSVDQDGKSNVWAIEPKMEVEIKSSEEKTSSAIAAVAGFAAFAAVAAGLLSNLPDPDTF</sequence>
<accession>A0A6U4ABU4</accession>
<feature type="chain" id="PRO_5030160296" description="Transmembrane protein" evidence="1">
    <location>
        <begin position="22"/>
        <end position="119"/>
    </location>
</feature>
<evidence type="ECO:0000256" key="1">
    <source>
        <dbReference type="SAM" id="SignalP"/>
    </source>
</evidence>
<evidence type="ECO:0000313" key="2">
    <source>
        <dbReference type="EMBL" id="CAD9340325.1"/>
    </source>
</evidence>
<feature type="signal peptide" evidence="1">
    <location>
        <begin position="1"/>
        <end position="21"/>
    </location>
</feature>